<dbReference type="EMBL" id="LR812957">
    <property type="protein sequence ID" value="CAC9491400.1"/>
    <property type="molecule type" value="Genomic_DNA"/>
</dbReference>
<reference evidence="2" key="1">
    <citation type="submission" date="2020-06" db="EMBL/GenBank/DDBJ databases">
        <authorList>
            <person name="Gonzalez-de la Fuente S."/>
            <person name="Peiro-Pastor R."/>
            <person name="Rastrojo A."/>
            <person name="Moreno J."/>
            <person name="Carrasco-Ramiro F."/>
            <person name="Requena JM."/>
            <person name="Aguado B."/>
        </authorList>
    </citation>
    <scope>NUCLEOTIDE SEQUENCE</scope>
</reference>
<evidence type="ECO:0000313" key="3">
    <source>
        <dbReference type="Proteomes" id="UP000255414"/>
    </source>
</evidence>
<organism evidence="2 3">
    <name type="scientific">Leishmania infantum</name>
    <dbReference type="NCBI Taxonomy" id="5671"/>
    <lineage>
        <taxon>Eukaryota</taxon>
        <taxon>Discoba</taxon>
        <taxon>Euglenozoa</taxon>
        <taxon>Kinetoplastea</taxon>
        <taxon>Metakinetoplastina</taxon>
        <taxon>Trypanosomatida</taxon>
        <taxon>Trypanosomatidae</taxon>
        <taxon>Leishmaniinae</taxon>
        <taxon>Leishmania</taxon>
    </lineage>
</organism>
<proteinExistence type="predicted"/>
<gene>
    <name evidence="2" type="ORF">LINF_240013100</name>
</gene>
<dbReference type="AlphaFoldDB" id="A0A6L0XJS6"/>
<accession>A0A6L0XJS6</accession>
<feature type="region of interest" description="Disordered" evidence="1">
    <location>
        <begin position="471"/>
        <end position="529"/>
    </location>
</feature>
<feature type="compositionally biased region" description="Polar residues" evidence="1">
    <location>
        <begin position="33"/>
        <end position="47"/>
    </location>
</feature>
<feature type="compositionally biased region" description="Basic and acidic residues" evidence="1">
    <location>
        <begin position="474"/>
        <end position="491"/>
    </location>
</feature>
<feature type="compositionally biased region" description="Basic and acidic residues" evidence="1">
    <location>
        <begin position="373"/>
        <end position="384"/>
    </location>
</feature>
<dbReference type="Proteomes" id="UP000255414">
    <property type="component" value="Chromosome 24"/>
</dbReference>
<dbReference type="OMA" id="PECLYQY"/>
<feature type="compositionally biased region" description="Basic residues" evidence="1">
    <location>
        <begin position="74"/>
        <end position="83"/>
    </location>
</feature>
<evidence type="ECO:0000313" key="2">
    <source>
        <dbReference type="EMBL" id="CAC9491400.1"/>
    </source>
</evidence>
<protein>
    <submittedName>
        <fullName evidence="2">Hypothetical_protein_-_conserved</fullName>
    </submittedName>
</protein>
<feature type="compositionally biased region" description="Polar residues" evidence="1">
    <location>
        <begin position="353"/>
        <end position="372"/>
    </location>
</feature>
<feature type="region of interest" description="Disordered" evidence="1">
    <location>
        <begin position="352"/>
        <end position="389"/>
    </location>
</feature>
<sequence>MATASSSLSSSCFIDAATYFEGRRGRRTFPERNASQISFGDASSNSSIEEEEGLVRRQAQASAPVAWQQQQRHQQMRPTRRPRGPGITFAAHIGANGFPAAASRRSACVDVVPECLYQYDTSKLHPHKRLAQMPNRVKQCDRNLQLFLRPEEQVAQSAAAAVMLGESPDGQLSYSRYASSQAHEHRRDPRMTVGAIEASSSPFSDSAPYDHAMLAGRRPCLPYAPAAELDDSPLSRESLLSERLRLLEYLYQRERSRLRGASRSAERDVDAVIEEDARARHGQAAVSTLPSCTAVLPLKHGDSADVAANLPSLRRRAERSSVRRDEGDGAVYAHPLQGREWQPWEREHACETNPVTPRTRSSFHASAQIADSNESRDDHTDRSGGVDQAPANSFGNAMCSANWWCASASHPRRVTGSYGDFSGSTEARNEPPKHTTRIGSRMAVADAAPRVPRISAWFAPLRNDRVARQVHRTKSADHARASHSLQEKERQAGQLQRHISAASPSAQGSSSSTTAGARPVETSPAASARTRAAVTLTDVCTHQKLWAPSLQQRQHWKLAGSAASSPLFLTSSARVQGRDEAALTLRDVCRALNASAVVM</sequence>
<name>A0A6L0XJS6_LEIIN</name>
<evidence type="ECO:0000256" key="1">
    <source>
        <dbReference type="SAM" id="MobiDB-lite"/>
    </source>
</evidence>
<feature type="compositionally biased region" description="Low complexity" evidence="1">
    <location>
        <begin position="500"/>
        <end position="529"/>
    </location>
</feature>
<feature type="region of interest" description="Disordered" evidence="1">
    <location>
        <begin position="31"/>
        <end position="86"/>
    </location>
</feature>